<evidence type="ECO:0000256" key="16">
    <source>
        <dbReference type="ARBA" id="ARBA00029570"/>
    </source>
</evidence>
<evidence type="ECO:0000256" key="9">
    <source>
        <dbReference type="ARBA" id="ARBA00012523"/>
    </source>
</evidence>
<protein>
    <recommendedName>
        <fullName evidence="16">Adenosylcobinamide kinase</fullName>
        <ecNumber evidence="8">2.7.1.156</ecNumber>
        <ecNumber evidence="9">2.7.7.62</ecNumber>
    </recommendedName>
    <alternativeName>
        <fullName evidence="17">Adenosylcobinamide-phosphate guanylyltransferase</fullName>
    </alternativeName>
</protein>
<keyword evidence="10" id="KW-0169">Cobalamin biosynthesis</keyword>
<dbReference type="EC" id="2.7.7.62" evidence="9"/>
<gene>
    <name evidence="18" type="ORF">H8Z82_03545</name>
</gene>
<evidence type="ECO:0000256" key="5">
    <source>
        <dbReference type="ARBA" id="ARBA00004692"/>
    </source>
</evidence>
<keyword evidence="18" id="KW-0548">Nucleotidyltransferase</keyword>
<dbReference type="EC" id="2.7.1.156" evidence="8"/>
<organism evidence="18 19">
    <name type="scientific">Blautia difficilis</name>
    <dbReference type="NCBI Taxonomy" id="2763027"/>
    <lineage>
        <taxon>Bacteria</taxon>
        <taxon>Bacillati</taxon>
        <taxon>Bacillota</taxon>
        <taxon>Clostridia</taxon>
        <taxon>Lachnospirales</taxon>
        <taxon>Lachnospiraceae</taxon>
        <taxon>Blautia</taxon>
    </lineage>
</organism>
<proteinExistence type="inferred from homology"/>
<comment type="catalytic activity">
    <reaction evidence="2">
        <text>adenosylcob(III)inamide phosphate + GTP + H(+) = adenosylcob(III)inamide-GDP + diphosphate</text>
        <dbReference type="Rhea" id="RHEA:22712"/>
        <dbReference type="ChEBI" id="CHEBI:15378"/>
        <dbReference type="ChEBI" id="CHEBI:33019"/>
        <dbReference type="ChEBI" id="CHEBI:37565"/>
        <dbReference type="ChEBI" id="CHEBI:58502"/>
        <dbReference type="ChEBI" id="CHEBI:60487"/>
        <dbReference type="EC" id="2.7.7.62"/>
    </reaction>
</comment>
<comment type="pathway">
    <text evidence="5">Cofactor biosynthesis; adenosylcobalamin biosynthesis; adenosylcobalamin from cob(II)yrinate a,c-diamide: step 6/7.</text>
</comment>
<evidence type="ECO:0000256" key="6">
    <source>
        <dbReference type="ARBA" id="ARBA00005159"/>
    </source>
</evidence>
<sequence length="126" mass="13968">MEMIIGGAYQGKTEYAKKEYPDLIWGEGSSLSGEEVFAAEGVLNFHEFIRREIKAGREVSDLAEALIRKNPKVVLVSQEVGYGVVPIDAFDRKYREAVGRVCTRLAAYSHKVTRVACGIGMVIKND</sequence>
<dbReference type="InterPro" id="IPR003203">
    <property type="entry name" value="CobU/CobP"/>
</dbReference>
<dbReference type="InterPro" id="IPR027417">
    <property type="entry name" value="P-loop_NTPase"/>
</dbReference>
<evidence type="ECO:0000256" key="14">
    <source>
        <dbReference type="ARBA" id="ARBA00022840"/>
    </source>
</evidence>
<dbReference type="GO" id="GO:0016301">
    <property type="term" value="F:kinase activity"/>
    <property type="evidence" value="ECO:0007669"/>
    <property type="project" value="UniProtKB-KW"/>
</dbReference>
<keyword evidence="11" id="KW-0808">Transferase</keyword>
<keyword evidence="15" id="KW-0342">GTP-binding</keyword>
<evidence type="ECO:0000256" key="11">
    <source>
        <dbReference type="ARBA" id="ARBA00022679"/>
    </source>
</evidence>
<keyword evidence="14" id="KW-0067">ATP-binding</keyword>
<dbReference type="EMBL" id="JACOQG010000003">
    <property type="protein sequence ID" value="MBC5778746.1"/>
    <property type="molecule type" value="Genomic_DNA"/>
</dbReference>
<evidence type="ECO:0000256" key="10">
    <source>
        <dbReference type="ARBA" id="ARBA00022573"/>
    </source>
</evidence>
<dbReference type="Pfam" id="PF02283">
    <property type="entry name" value="CobU"/>
    <property type="match status" value="1"/>
</dbReference>
<evidence type="ECO:0000256" key="12">
    <source>
        <dbReference type="ARBA" id="ARBA00022741"/>
    </source>
</evidence>
<accession>A0ABR7IFJ1</accession>
<dbReference type="Gene3D" id="3.40.50.300">
    <property type="entry name" value="P-loop containing nucleotide triphosphate hydrolases"/>
    <property type="match status" value="1"/>
</dbReference>
<keyword evidence="19" id="KW-1185">Reference proteome</keyword>
<keyword evidence="13 18" id="KW-0418">Kinase</keyword>
<dbReference type="SUPFAM" id="SSF52540">
    <property type="entry name" value="P-loop containing nucleoside triphosphate hydrolases"/>
    <property type="match status" value="1"/>
</dbReference>
<reference evidence="18 19" key="1">
    <citation type="submission" date="2020-08" db="EMBL/GenBank/DDBJ databases">
        <title>Genome public.</title>
        <authorList>
            <person name="Liu C."/>
            <person name="Sun Q."/>
        </authorList>
    </citation>
    <scope>NUCLEOTIDE SEQUENCE [LARGE SCALE GENOMIC DNA]</scope>
    <source>
        <strain evidence="18 19">M29</strain>
    </source>
</reference>
<comment type="pathway">
    <text evidence="6">Cofactor biosynthesis; adenosylcobalamin biosynthesis; adenosylcobalamin from cob(II)yrinate a,c-diamide: step 5/7.</text>
</comment>
<evidence type="ECO:0000256" key="7">
    <source>
        <dbReference type="ARBA" id="ARBA00007490"/>
    </source>
</evidence>
<comment type="function">
    <text evidence="4">Catalyzes ATP-dependent phosphorylation of adenosylcobinamide and addition of GMP to adenosylcobinamide phosphate.</text>
</comment>
<evidence type="ECO:0000256" key="1">
    <source>
        <dbReference type="ARBA" id="ARBA00000312"/>
    </source>
</evidence>
<dbReference type="PANTHER" id="PTHR34848">
    <property type="match status" value="1"/>
</dbReference>
<dbReference type="Proteomes" id="UP000649826">
    <property type="component" value="Unassembled WGS sequence"/>
</dbReference>
<comment type="similarity">
    <text evidence="7">Belongs to the CobU/CobP family.</text>
</comment>
<evidence type="ECO:0000256" key="2">
    <source>
        <dbReference type="ARBA" id="ARBA00000711"/>
    </source>
</evidence>
<keyword evidence="12" id="KW-0547">Nucleotide-binding</keyword>
<comment type="caution">
    <text evidence="18">The sequence shown here is derived from an EMBL/GenBank/DDBJ whole genome shotgun (WGS) entry which is preliminary data.</text>
</comment>
<evidence type="ECO:0000256" key="3">
    <source>
        <dbReference type="ARBA" id="ARBA00001522"/>
    </source>
</evidence>
<evidence type="ECO:0000256" key="8">
    <source>
        <dbReference type="ARBA" id="ARBA00012016"/>
    </source>
</evidence>
<comment type="catalytic activity">
    <reaction evidence="3">
        <text>adenosylcob(III)inamide + GTP = adenosylcob(III)inamide phosphate + GDP + H(+)</text>
        <dbReference type="Rhea" id="RHEA:15765"/>
        <dbReference type="ChEBI" id="CHEBI:2480"/>
        <dbReference type="ChEBI" id="CHEBI:15378"/>
        <dbReference type="ChEBI" id="CHEBI:37565"/>
        <dbReference type="ChEBI" id="CHEBI:58189"/>
        <dbReference type="ChEBI" id="CHEBI:58502"/>
        <dbReference type="EC" id="2.7.1.156"/>
    </reaction>
</comment>
<dbReference type="RefSeq" id="WP_186994258.1">
    <property type="nucleotide sequence ID" value="NZ_JACOQG010000003.1"/>
</dbReference>
<comment type="catalytic activity">
    <reaction evidence="1">
        <text>adenosylcob(III)inamide + ATP = adenosylcob(III)inamide phosphate + ADP + H(+)</text>
        <dbReference type="Rhea" id="RHEA:15769"/>
        <dbReference type="ChEBI" id="CHEBI:2480"/>
        <dbReference type="ChEBI" id="CHEBI:15378"/>
        <dbReference type="ChEBI" id="CHEBI:30616"/>
        <dbReference type="ChEBI" id="CHEBI:58502"/>
        <dbReference type="ChEBI" id="CHEBI:456216"/>
        <dbReference type="EC" id="2.7.1.156"/>
    </reaction>
</comment>
<name>A0ABR7IFJ1_9FIRM</name>
<evidence type="ECO:0000256" key="17">
    <source>
        <dbReference type="ARBA" id="ARBA00030571"/>
    </source>
</evidence>
<evidence type="ECO:0000313" key="19">
    <source>
        <dbReference type="Proteomes" id="UP000649826"/>
    </source>
</evidence>
<evidence type="ECO:0000313" key="18">
    <source>
        <dbReference type="EMBL" id="MBC5778746.1"/>
    </source>
</evidence>
<dbReference type="PANTHER" id="PTHR34848:SF1">
    <property type="entry name" value="BIFUNCTIONAL ADENOSYLCOBALAMIN BIOSYNTHESIS PROTEIN COBU"/>
    <property type="match status" value="1"/>
</dbReference>
<evidence type="ECO:0000256" key="4">
    <source>
        <dbReference type="ARBA" id="ARBA00003889"/>
    </source>
</evidence>
<evidence type="ECO:0000256" key="13">
    <source>
        <dbReference type="ARBA" id="ARBA00022777"/>
    </source>
</evidence>
<dbReference type="GO" id="GO:0016779">
    <property type="term" value="F:nucleotidyltransferase activity"/>
    <property type="evidence" value="ECO:0007669"/>
    <property type="project" value="UniProtKB-KW"/>
</dbReference>
<evidence type="ECO:0000256" key="15">
    <source>
        <dbReference type="ARBA" id="ARBA00023134"/>
    </source>
</evidence>